<comment type="caution">
    <text evidence="3">The sequence shown here is derived from an EMBL/GenBank/DDBJ whole genome shotgun (WGS) entry which is preliminary data.</text>
</comment>
<feature type="domain" description="Lipid/polyisoprenoid-binding YceI-like" evidence="2">
    <location>
        <begin position="32"/>
        <end position="202"/>
    </location>
</feature>
<dbReference type="Proteomes" id="UP000226437">
    <property type="component" value="Unassembled WGS sequence"/>
</dbReference>
<dbReference type="EMBL" id="PDLO01000010">
    <property type="protein sequence ID" value="PHK97207.1"/>
    <property type="molecule type" value="Genomic_DNA"/>
</dbReference>
<feature type="chain" id="PRO_5013585162" description="Lipid/polyisoprenoid-binding YceI-like domain-containing protein" evidence="1">
    <location>
        <begin position="30"/>
        <end position="217"/>
    </location>
</feature>
<dbReference type="SUPFAM" id="SSF101874">
    <property type="entry name" value="YceI-like"/>
    <property type="match status" value="1"/>
</dbReference>
<dbReference type="Pfam" id="PF04264">
    <property type="entry name" value="YceI"/>
    <property type="match status" value="1"/>
</dbReference>
<dbReference type="InterPro" id="IPR036761">
    <property type="entry name" value="TTHA0802/YceI-like_sf"/>
</dbReference>
<organism evidence="3 4">
    <name type="scientific">Neolewinella marina</name>
    <dbReference type="NCBI Taxonomy" id="438751"/>
    <lineage>
        <taxon>Bacteria</taxon>
        <taxon>Pseudomonadati</taxon>
        <taxon>Bacteroidota</taxon>
        <taxon>Saprospiria</taxon>
        <taxon>Saprospirales</taxon>
        <taxon>Lewinellaceae</taxon>
        <taxon>Neolewinella</taxon>
    </lineage>
</organism>
<dbReference type="RefSeq" id="WP_099107718.1">
    <property type="nucleotide sequence ID" value="NZ_JAATJF010000006.1"/>
</dbReference>
<dbReference type="Gene3D" id="2.40.128.110">
    <property type="entry name" value="Lipid/polyisoprenoid-binding, YceI-like"/>
    <property type="match status" value="1"/>
</dbReference>
<evidence type="ECO:0000256" key="1">
    <source>
        <dbReference type="SAM" id="SignalP"/>
    </source>
</evidence>
<feature type="signal peptide" evidence="1">
    <location>
        <begin position="1"/>
        <end position="29"/>
    </location>
</feature>
<reference evidence="3 4" key="1">
    <citation type="submission" date="2017-10" db="EMBL/GenBank/DDBJ databases">
        <title>The draft genome sequence of Lewinella marina KCTC 32374.</title>
        <authorList>
            <person name="Wang K."/>
        </authorList>
    </citation>
    <scope>NUCLEOTIDE SEQUENCE [LARGE SCALE GENOMIC DNA]</scope>
    <source>
        <strain evidence="3 4">MKG-38</strain>
    </source>
</reference>
<evidence type="ECO:0000259" key="2">
    <source>
        <dbReference type="SMART" id="SM00867"/>
    </source>
</evidence>
<evidence type="ECO:0000313" key="3">
    <source>
        <dbReference type="EMBL" id="PHK97207.1"/>
    </source>
</evidence>
<evidence type="ECO:0000313" key="4">
    <source>
        <dbReference type="Proteomes" id="UP000226437"/>
    </source>
</evidence>
<name>A0A2G0CBA5_9BACT</name>
<proteinExistence type="predicted"/>
<dbReference type="OrthoDB" id="9794147at2"/>
<keyword evidence="1" id="KW-0732">Signal</keyword>
<protein>
    <recommendedName>
        <fullName evidence="2">Lipid/polyisoprenoid-binding YceI-like domain-containing protein</fullName>
    </recommendedName>
</protein>
<dbReference type="AlphaFoldDB" id="A0A2G0CBA5"/>
<keyword evidence="4" id="KW-1185">Reference proteome</keyword>
<gene>
    <name evidence="3" type="ORF">CGL56_16630</name>
</gene>
<dbReference type="InterPro" id="IPR007372">
    <property type="entry name" value="Lipid/polyisoprenoid-bd_YceI"/>
</dbReference>
<dbReference type="SMART" id="SM00867">
    <property type="entry name" value="YceI"/>
    <property type="match status" value="1"/>
</dbReference>
<accession>A0A2G0CBA5</accession>
<sequence length="217" mass="23308">MKHPAPIIHVVTFLLCLAFGLGVPGSAYAQVPYQVAPGGASSMRISGTSTLHPWTMESTTVAGTAELLFASGSDGDWQGLKSLTFALPVRSLKSNHKGLDNNAYEALRADQHPSIHYRLSSATCEDRPGGYLLRTRGQLTVAGTTRDIAMEVLVDIKPDKSISCKGSYTLNMQDYGVTPPSFMLGVMKTGEIITLDFDVAYLRAAKVRDAATSLKNN</sequence>